<keyword evidence="1" id="KW-0418">Kinase</keyword>
<evidence type="ECO:0000313" key="1">
    <source>
        <dbReference type="EMBL" id="RNA16049.1"/>
    </source>
</evidence>
<protein>
    <submittedName>
        <fullName evidence="1">Serine threonine-kinase pats1</fullName>
    </submittedName>
</protein>
<feature type="non-terminal residue" evidence="1">
    <location>
        <position position="1"/>
    </location>
</feature>
<name>A0A3M7QXV0_BRAPC</name>
<dbReference type="GO" id="GO:0016301">
    <property type="term" value="F:kinase activity"/>
    <property type="evidence" value="ECO:0007669"/>
    <property type="project" value="UniProtKB-KW"/>
</dbReference>
<dbReference type="Proteomes" id="UP000276133">
    <property type="component" value="Unassembled WGS sequence"/>
</dbReference>
<comment type="caution">
    <text evidence="1">The sequence shown here is derived from an EMBL/GenBank/DDBJ whole genome shotgun (WGS) entry which is preliminary data.</text>
</comment>
<dbReference type="AlphaFoldDB" id="A0A3M7QXV0"/>
<keyword evidence="2" id="KW-1185">Reference proteome</keyword>
<keyword evidence="1" id="KW-0808">Transferase</keyword>
<evidence type="ECO:0000313" key="2">
    <source>
        <dbReference type="Proteomes" id="UP000276133"/>
    </source>
</evidence>
<proteinExistence type="predicted"/>
<sequence>WRKNEIAFLGSNYPEVNFQYETQEAYSVLLKHVRQELSKFKKTKMNDESSENNSIIESNNTAIQELYELTQRKFLRQLIQFSSLVSTARSYPRLFCIDFIDEDKISKLKFIKNFRSVSIGAEKIDSEKPEISEDNVLSSKLIPCIRPMCEHEESWHFSDCVVILPELLSIFCPFLVRLITILKNGSSSNELGVFLTDQGNKLFSEMEKSINESIDLSDSYNSFRNVFISEFEKDRYYSLSWLSGNWNNKPLGLENCELRNAKVLWLCKKHSEQTDAEILSDQDNFTTNPIEQEKNSLIKELEKIELNIY</sequence>
<organism evidence="1 2">
    <name type="scientific">Brachionus plicatilis</name>
    <name type="common">Marine rotifer</name>
    <name type="synonym">Brachionus muelleri</name>
    <dbReference type="NCBI Taxonomy" id="10195"/>
    <lineage>
        <taxon>Eukaryota</taxon>
        <taxon>Metazoa</taxon>
        <taxon>Spiralia</taxon>
        <taxon>Gnathifera</taxon>
        <taxon>Rotifera</taxon>
        <taxon>Eurotatoria</taxon>
        <taxon>Monogononta</taxon>
        <taxon>Pseudotrocha</taxon>
        <taxon>Ploima</taxon>
        <taxon>Brachionidae</taxon>
        <taxon>Brachionus</taxon>
    </lineage>
</organism>
<gene>
    <name evidence="1" type="ORF">BpHYR1_052418</name>
</gene>
<dbReference type="OrthoDB" id="10252328at2759"/>
<reference evidence="1 2" key="1">
    <citation type="journal article" date="2018" name="Sci. Rep.">
        <title>Genomic signatures of local adaptation to the degree of environmental predictability in rotifers.</title>
        <authorList>
            <person name="Franch-Gras L."/>
            <person name="Hahn C."/>
            <person name="Garcia-Roger E.M."/>
            <person name="Carmona M.J."/>
            <person name="Serra M."/>
            <person name="Gomez A."/>
        </authorList>
    </citation>
    <scope>NUCLEOTIDE SEQUENCE [LARGE SCALE GENOMIC DNA]</scope>
    <source>
        <strain evidence="1">HYR1</strain>
    </source>
</reference>
<accession>A0A3M7QXV0</accession>
<dbReference type="EMBL" id="REGN01004819">
    <property type="protein sequence ID" value="RNA16049.1"/>
    <property type="molecule type" value="Genomic_DNA"/>
</dbReference>